<dbReference type="EMBL" id="GACK01004213">
    <property type="protein sequence ID" value="JAA60821.1"/>
    <property type="molecule type" value="mRNA"/>
</dbReference>
<accession>L7M931</accession>
<dbReference type="GO" id="GO:0005576">
    <property type="term" value="C:extracellular region"/>
    <property type="evidence" value="ECO:0007669"/>
    <property type="project" value="UniProtKB-SubCell"/>
</dbReference>
<name>L7M931_RHIPC</name>
<evidence type="ECO:0000259" key="4">
    <source>
        <dbReference type="Pfam" id="PF15430"/>
    </source>
</evidence>
<feature type="signal peptide" evidence="3">
    <location>
        <begin position="1"/>
        <end position="21"/>
    </location>
</feature>
<evidence type="ECO:0000256" key="2">
    <source>
        <dbReference type="ARBA" id="ARBA00022525"/>
    </source>
</evidence>
<proteinExistence type="evidence at transcript level"/>
<feature type="domain" description="Single" evidence="4">
    <location>
        <begin position="39"/>
        <end position="101"/>
    </location>
</feature>
<dbReference type="InterPro" id="IPR029277">
    <property type="entry name" value="SVWC_dom"/>
</dbReference>
<sequence>MSPKQLILLLAACSRLSLSDAAGCFNPVPLWKGAACLHKDIRVPLTESVNLRAPCQSWTCVRLNATHGDLLVIKCVKVAARPPYVVQPGGNGVFPDCCPKPRRDPQYDGHWIR</sequence>
<comment type="subcellular location">
    <subcellularLocation>
        <location evidence="1">Secreted</location>
    </subcellularLocation>
</comment>
<organism evidence="5">
    <name type="scientific">Rhipicephalus pulchellus</name>
    <name type="common">Yellow backed tick</name>
    <name type="synonym">Dermacentor pulchellus</name>
    <dbReference type="NCBI Taxonomy" id="72859"/>
    <lineage>
        <taxon>Eukaryota</taxon>
        <taxon>Metazoa</taxon>
        <taxon>Ecdysozoa</taxon>
        <taxon>Arthropoda</taxon>
        <taxon>Chelicerata</taxon>
        <taxon>Arachnida</taxon>
        <taxon>Acari</taxon>
        <taxon>Parasitiformes</taxon>
        <taxon>Ixodida</taxon>
        <taxon>Ixodoidea</taxon>
        <taxon>Ixodidae</taxon>
        <taxon>Rhipicephalinae</taxon>
        <taxon>Rhipicephalus</taxon>
        <taxon>Rhipicephalus</taxon>
    </lineage>
</organism>
<dbReference type="AlphaFoldDB" id="L7M931"/>
<dbReference type="Pfam" id="PF15430">
    <property type="entry name" value="SVWC"/>
    <property type="match status" value="1"/>
</dbReference>
<evidence type="ECO:0000313" key="5">
    <source>
        <dbReference type="EMBL" id="JAA60821.1"/>
    </source>
</evidence>
<feature type="chain" id="PRO_5003981920" evidence="3">
    <location>
        <begin position="22"/>
        <end position="113"/>
    </location>
</feature>
<keyword evidence="3" id="KW-0732">Signal</keyword>
<reference evidence="5" key="1">
    <citation type="submission" date="2012-11" db="EMBL/GenBank/DDBJ databases">
        <authorList>
            <person name="Lucero-Rivera Y.E."/>
            <person name="Tovar-Ramirez D."/>
        </authorList>
    </citation>
    <scope>NUCLEOTIDE SEQUENCE</scope>
    <source>
        <tissue evidence="5">Salivary gland</tissue>
    </source>
</reference>
<keyword evidence="2" id="KW-0964">Secreted</keyword>
<reference evidence="5" key="2">
    <citation type="journal article" date="2015" name="J. Proteomics">
        <title>Sexual differences in the sialomes of the zebra tick, Rhipicephalus pulchellus.</title>
        <authorList>
            <person name="Tan A.W."/>
            <person name="Francischetti I.M."/>
            <person name="Slovak M."/>
            <person name="Kini R.M."/>
            <person name="Ribeiro J.M."/>
        </authorList>
    </citation>
    <scope>NUCLEOTIDE SEQUENCE</scope>
    <source>
        <tissue evidence="5">Salivary gland</tissue>
    </source>
</reference>
<evidence type="ECO:0000256" key="1">
    <source>
        <dbReference type="ARBA" id="ARBA00004613"/>
    </source>
</evidence>
<evidence type="ECO:0000256" key="3">
    <source>
        <dbReference type="SAM" id="SignalP"/>
    </source>
</evidence>
<protein>
    <submittedName>
        <fullName evidence="5">Putative 8.9 kDa family member</fullName>
    </submittedName>
</protein>